<dbReference type="Proteomes" id="UP000830375">
    <property type="component" value="Unassembled WGS sequence"/>
</dbReference>
<name>A0ABQ8LXD8_LABRO</name>
<reference evidence="1 2" key="1">
    <citation type="submission" date="2022-01" db="EMBL/GenBank/DDBJ databases">
        <title>A high-quality chromosome-level genome assembly of rohu carp, Labeo rohita.</title>
        <authorList>
            <person name="Arick M.A. II"/>
            <person name="Hsu C.-Y."/>
            <person name="Magbanua Z."/>
            <person name="Pechanova O."/>
            <person name="Grover C."/>
            <person name="Miller E."/>
            <person name="Thrash A."/>
            <person name="Ezzel L."/>
            <person name="Alam S."/>
            <person name="Benzie J."/>
            <person name="Hamilton M."/>
            <person name="Karsi A."/>
            <person name="Lawrence M.L."/>
            <person name="Peterson D.G."/>
        </authorList>
    </citation>
    <scope>NUCLEOTIDE SEQUENCE [LARGE SCALE GENOMIC DNA]</scope>
    <source>
        <strain evidence="2">BAU-BD-2019</strain>
        <tissue evidence="1">Blood</tissue>
    </source>
</reference>
<protein>
    <submittedName>
        <fullName evidence="1">RIIa domain-containing protein 1</fullName>
    </submittedName>
</protein>
<dbReference type="InterPro" id="IPR059162">
    <property type="entry name" value="RIIAD1"/>
</dbReference>
<proteinExistence type="predicted"/>
<dbReference type="SUPFAM" id="SSF47391">
    <property type="entry name" value="Dimerization-anchoring domain of cAMP-dependent PK regulatory subunit"/>
    <property type="match status" value="1"/>
</dbReference>
<sequence length="79" mass="9344">MAERNTLEKLDFGALSPEQQEKLHQFKVKTRIANEKYLRSHPEVEMLLSDFLRDVFLKRPKDIREFAAGKFVWGTFAVF</sequence>
<dbReference type="EMBL" id="JACTAM010000016">
    <property type="protein sequence ID" value="KAI2655308.1"/>
    <property type="molecule type" value="Genomic_DNA"/>
</dbReference>
<comment type="caution">
    <text evidence="1">The sequence shown here is derived from an EMBL/GenBank/DDBJ whole genome shotgun (WGS) entry which is preliminary data.</text>
</comment>
<gene>
    <name evidence="1" type="ORF">H4Q32_017681</name>
</gene>
<accession>A0ABQ8LXD8</accession>
<evidence type="ECO:0000313" key="1">
    <source>
        <dbReference type="EMBL" id="KAI2655308.1"/>
    </source>
</evidence>
<evidence type="ECO:0000313" key="2">
    <source>
        <dbReference type="Proteomes" id="UP000830375"/>
    </source>
</evidence>
<dbReference type="PANTHER" id="PTHR15505:SF4">
    <property type="entry name" value="RIIA DOMAIN-CONTAINING PROTEIN 1"/>
    <property type="match status" value="1"/>
</dbReference>
<keyword evidence="2" id="KW-1185">Reference proteome</keyword>
<dbReference type="PANTHER" id="PTHR15505">
    <property type="entry name" value="RIIA DOMAIN-CONTAINING PROTEIN 1"/>
    <property type="match status" value="1"/>
</dbReference>
<organism evidence="1 2">
    <name type="scientific">Labeo rohita</name>
    <name type="common">Indian major carp</name>
    <name type="synonym">Cyprinus rohita</name>
    <dbReference type="NCBI Taxonomy" id="84645"/>
    <lineage>
        <taxon>Eukaryota</taxon>
        <taxon>Metazoa</taxon>
        <taxon>Chordata</taxon>
        <taxon>Craniata</taxon>
        <taxon>Vertebrata</taxon>
        <taxon>Euteleostomi</taxon>
        <taxon>Actinopterygii</taxon>
        <taxon>Neopterygii</taxon>
        <taxon>Teleostei</taxon>
        <taxon>Ostariophysi</taxon>
        <taxon>Cypriniformes</taxon>
        <taxon>Cyprinidae</taxon>
        <taxon>Labeoninae</taxon>
        <taxon>Labeonini</taxon>
        <taxon>Labeo</taxon>
    </lineage>
</organism>
<dbReference type="CDD" id="cd22971">
    <property type="entry name" value="DD_RIIAD1"/>
    <property type="match status" value="1"/>
</dbReference>